<sequence>MVLWAGSDPYSHYSHADSALPSNKKVFFCDYLNIRYDYTSNIDGPFYDIKKNHVVVCSIVTYTKHLPESVYINSKSSWLLSRIECTNCVFDKRKHHRDANL</sequence>
<proteinExistence type="predicted"/>
<dbReference type="Proteomes" id="UP000708208">
    <property type="component" value="Unassembled WGS sequence"/>
</dbReference>
<accession>A0A8J2LMT9</accession>
<dbReference type="EMBL" id="CAJVCH010570423">
    <property type="protein sequence ID" value="CAG7834878.1"/>
    <property type="molecule type" value="Genomic_DNA"/>
</dbReference>
<reference evidence="1" key="1">
    <citation type="submission" date="2021-06" db="EMBL/GenBank/DDBJ databases">
        <authorList>
            <person name="Hodson N. C."/>
            <person name="Mongue J. A."/>
            <person name="Jaron S. K."/>
        </authorList>
    </citation>
    <scope>NUCLEOTIDE SEQUENCE</scope>
</reference>
<evidence type="ECO:0000313" key="1">
    <source>
        <dbReference type="EMBL" id="CAG7834878.1"/>
    </source>
</evidence>
<name>A0A8J2LMT9_9HEXA</name>
<evidence type="ECO:0000313" key="2">
    <source>
        <dbReference type="Proteomes" id="UP000708208"/>
    </source>
</evidence>
<gene>
    <name evidence="1" type="ORF">AFUS01_LOCUS44327</name>
</gene>
<comment type="caution">
    <text evidence="1">The sequence shown here is derived from an EMBL/GenBank/DDBJ whole genome shotgun (WGS) entry which is preliminary data.</text>
</comment>
<protein>
    <submittedName>
        <fullName evidence="1">Uncharacterized protein</fullName>
    </submittedName>
</protein>
<keyword evidence="2" id="KW-1185">Reference proteome</keyword>
<dbReference type="AlphaFoldDB" id="A0A8J2LMT9"/>
<organism evidence="1 2">
    <name type="scientific">Allacma fusca</name>
    <dbReference type="NCBI Taxonomy" id="39272"/>
    <lineage>
        <taxon>Eukaryota</taxon>
        <taxon>Metazoa</taxon>
        <taxon>Ecdysozoa</taxon>
        <taxon>Arthropoda</taxon>
        <taxon>Hexapoda</taxon>
        <taxon>Collembola</taxon>
        <taxon>Symphypleona</taxon>
        <taxon>Sminthuridae</taxon>
        <taxon>Allacma</taxon>
    </lineage>
</organism>